<evidence type="ECO:0000313" key="1">
    <source>
        <dbReference type="EMBL" id="ASG67448.1"/>
    </source>
</evidence>
<proteinExistence type="predicted"/>
<organism evidence="1 2">
    <name type="scientific">Francisella halioticida</name>
    <dbReference type="NCBI Taxonomy" id="549298"/>
    <lineage>
        <taxon>Bacteria</taxon>
        <taxon>Pseudomonadati</taxon>
        <taxon>Pseudomonadota</taxon>
        <taxon>Gammaproteobacteria</taxon>
        <taxon>Thiotrichales</taxon>
        <taxon>Francisellaceae</taxon>
        <taxon>Francisella</taxon>
    </lineage>
</organism>
<sequence>MRLDRLRKLKLDFLEVYPQGFNNPEMQKIAKKHNIDKLSEMAQQAFANSSSSSVDAFLEDIIRIVSRSSMVSMFEKPKFKDFIHHLDDIQKQKFSDALINLVNGQQKKGFEDLVSILGKAKLAKWSLITICLFYFDPQKEVFIKPTVTKDVINFFEIEDLVYKTTPTWEFYEKYRDVIHNMKNSVDKSIAINNAAFTGFIMMSLNSFK</sequence>
<name>A0ABN5B1E2_9GAMM</name>
<dbReference type="RefSeq" id="WP_088771990.1">
    <property type="nucleotide sequence ID" value="NZ_AP023082.1"/>
</dbReference>
<evidence type="ECO:0000313" key="2">
    <source>
        <dbReference type="Proteomes" id="UP000249910"/>
    </source>
</evidence>
<accession>A0ABN5B1E2</accession>
<protein>
    <submittedName>
        <fullName evidence="1">Uncharacterized protein</fullName>
    </submittedName>
</protein>
<dbReference type="EMBL" id="CP022132">
    <property type="protein sequence ID" value="ASG67448.1"/>
    <property type="molecule type" value="Genomic_DNA"/>
</dbReference>
<dbReference type="Proteomes" id="UP000249910">
    <property type="component" value="Chromosome"/>
</dbReference>
<gene>
    <name evidence="1" type="ORF">CDV26_02685</name>
</gene>
<reference evidence="1 2" key="1">
    <citation type="submission" date="2017-06" db="EMBL/GenBank/DDBJ databases">
        <title>Complete genome of Francisella halioticida.</title>
        <authorList>
            <person name="Sjodin A."/>
        </authorList>
    </citation>
    <scope>NUCLEOTIDE SEQUENCE [LARGE SCALE GENOMIC DNA]</scope>
    <source>
        <strain evidence="1 2">DSM 23729</strain>
    </source>
</reference>
<keyword evidence="2" id="KW-1185">Reference proteome</keyword>